<comment type="similarity">
    <text evidence="1">Belongs to the WD repeat THOC6 family.</text>
</comment>
<dbReference type="AlphaFoldDB" id="F6PM95"/>
<evidence type="ECO:0000256" key="3">
    <source>
        <dbReference type="ARBA" id="ARBA00022737"/>
    </source>
</evidence>
<dbReference type="GeneTree" id="ENSGT00390000015278"/>
<evidence type="ECO:0000256" key="1">
    <source>
        <dbReference type="ARBA" id="ARBA00009728"/>
    </source>
</evidence>
<protein>
    <submittedName>
        <fullName evidence="5">Uncharacterized protein</fullName>
    </submittedName>
</protein>
<dbReference type="PROSITE" id="PS50294">
    <property type="entry name" value="WD_REPEATS_REGION"/>
    <property type="match status" value="1"/>
</dbReference>
<accession>F6PM95</accession>
<dbReference type="PROSITE" id="PS00678">
    <property type="entry name" value="WD_REPEATS_1"/>
    <property type="match status" value="1"/>
</dbReference>
<dbReference type="Gene3D" id="2.130.10.10">
    <property type="entry name" value="YVTN repeat-like/Quinoprotein amine dehydrogenase"/>
    <property type="match status" value="1"/>
</dbReference>
<reference evidence="5" key="3">
    <citation type="submission" date="2025-08" db="UniProtKB">
        <authorList>
            <consortium name="Ensembl"/>
        </authorList>
    </citation>
    <scope>IDENTIFICATION</scope>
</reference>
<organism evidence="5 6">
    <name type="scientific">Ciona intestinalis</name>
    <name type="common">Transparent sea squirt</name>
    <name type="synonym">Ascidia intestinalis</name>
    <dbReference type="NCBI Taxonomy" id="7719"/>
    <lineage>
        <taxon>Eukaryota</taxon>
        <taxon>Metazoa</taxon>
        <taxon>Chordata</taxon>
        <taxon>Tunicata</taxon>
        <taxon>Ascidiacea</taxon>
        <taxon>Phlebobranchia</taxon>
        <taxon>Cionidae</taxon>
        <taxon>Ciona</taxon>
    </lineage>
</organism>
<reference evidence="5" key="2">
    <citation type="journal article" date="2008" name="Genome Biol.">
        <title>Improved genome assembly and evidence-based global gene model set for the chordate Ciona intestinalis: new insight into intron and operon populations.</title>
        <authorList>
            <person name="Satou Y."/>
            <person name="Mineta K."/>
            <person name="Ogasawara M."/>
            <person name="Sasakura Y."/>
            <person name="Shoguchi E."/>
            <person name="Ueno K."/>
            <person name="Yamada L."/>
            <person name="Matsumoto J."/>
            <person name="Wasserscheid J."/>
            <person name="Dewar K."/>
            <person name="Wiley G.B."/>
            <person name="Macmil S.L."/>
            <person name="Roe B.A."/>
            <person name="Zeller R.W."/>
            <person name="Hastings K.E."/>
            <person name="Lemaire P."/>
            <person name="Lindquist E."/>
            <person name="Endo T."/>
            <person name="Hotta K."/>
            <person name="Inaba K."/>
        </authorList>
    </citation>
    <scope>NUCLEOTIDE SEQUENCE [LARGE SCALE GENOMIC DNA]</scope>
    <source>
        <strain evidence="5">wild type</strain>
    </source>
</reference>
<reference evidence="5" key="4">
    <citation type="submission" date="2025-09" db="UniProtKB">
        <authorList>
            <consortium name="Ensembl"/>
        </authorList>
    </citation>
    <scope>IDENTIFICATION</scope>
</reference>
<keyword evidence="3" id="KW-0677">Repeat</keyword>
<dbReference type="InParanoid" id="F6PM95"/>
<dbReference type="Proteomes" id="UP000008144">
    <property type="component" value="Chromosome 1"/>
</dbReference>
<evidence type="ECO:0000313" key="5">
    <source>
        <dbReference type="Ensembl" id="ENSCINP00000009857.3"/>
    </source>
</evidence>
<proteinExistence type="inferred from homology"/>
<evidence type="ECO:0000256" key="2">
    <source>
        <dbReference type="ARBA" id="ARBA00022574"/>
    </source>
</evidence>
<dbReference type="Pfam" id="PF00400">
    <property type="entry name" value="WD40"/>
    <property type="match status" value="1"/>
</dbReference>
<dbReference type="SUPFAM" id="SSF50978">
    <property type="entry name" value="WD40 repeat-like"/>
    <property type="match status" value="1"/>
</dbReference>
<dbReference type="InterPro" id="IPR042626">
    <property type="entry name" value="THOC6"/>
</dbReference>
<dbReference type="GO" id="GO:0000347">
    <property type="term" value="C:THO complex"/>
    <property type="evidence" value="ECO:0000318"/>
    <property type="project" value="GO_Central"/>
</dbReference>
<dbReference type="EMBL" id="EAAA01000324">
    <property type="status" value="NOT_ANNOTATED_CDS"/>
    <property type="molecule type" value="Genomic_DNA"/>
</dbReference>
<dbReference type="HOGENOM" id="CLU_060667_0_0_1"/>
<dbReference type="GO" id="GO:0000346">
    <property type="term" value="C:transcription export complex"/>
    <property type="evidence" value="ECO:0000318"/>
    <property type="project" value="GO_Central"/>
</dbReference>
<dbReference type="FunCoup" id="F6PM95">
    <property type="interactions" value="143"/>
</dbReference>
<dbReference type="PANTHER" id="PTHR44411:SF1">
    <property type="entry name" value="THO COMPLEX SUBUNIT 6 HOMOLOG"/>
    <property type="match status" value="1"/>
</dbReference>
<dbReference type="OMA" id="FTEDWLL"/>
<dbReference type="PROSITE" id="PS50082">
    <property type="entry name" value="WD_REPEATS_2"/>
    <property type="match status" value="1"/>
</dbReference>
<dbReference type="InterPro" id="IPR001680">
    <property type="entry name" value="WD40_rpt"/>
</dbReference>
<keyword evidence="2 4" id="KW-0853">WD repeat</keyword>
<dbReference type="STRING" id="7719.ENSCINP00000009857"/>
<evidence type="ECO:0000313" key="6">
    <source>
        <dbReference type="Proteomes" id="UP000008144"/>
    </source>
</evidence>
<dbReference type="Ensembl" id="ENSCINT00000009857.3">
    <property type="protein sequence ID" value="ENSCINP00000009857.3"/>
    <property type="gene ID" value="ENSCING00000004767.3"/>
</dbReference>
<dbReference type="InterPro" id="IPR015943">
    <property type="entry name" value="WD40/YVTN_repeat-like_dom_sf"/>
</dbReference>
<evidence type="ECO:0000256" key="4">
    <source>
        <dbReference type="PROSITE-ProRule" id="PRU00221"/>
    </source>
</evidence>
<dbReference type="SMART" id="SM00320">
    <property type="entry name" value="WD40"/>
    <property type="match status" value="4"/>
</dbReference>
<dbReference type="InterPro" id="IPR019775">
    <property type="entry name" value="WD40_repeat_CS"/>
</dbReference>
<name>F6PM95_CIOIN</name>
<dbReference type="PANTHER" id="PTHR44411">
    <property type="entry name" value="THO COMPLEX SUBUNIT 6 HOMOLOG"/>
    <property type="match status" value="1"/>
</dbReference>
<feature type="repeat" description="WD" evidence="4">
    <location>
        <begin position="144"/>
        <end position="183"/>
    </location>
</feature>
<dbReference type="GO" id="GO:0006406">
    <property type="term" value="P:mRNA export from nucleus"/>
    <property type="evidence" value="ECO:0000318"/>
    <property type="project" value="GO_Central"/>
</dbReference>
<reference evidence="6" key="1">
    <citation type="journal article" date="2002" name="Science">
        <title>The draft genome of Ciona intestinalis: insights into chordate and vertebrate origins.</title>
        <authorList>
            <person name="Dehal P."/>
            <person name="Satou Y."/>
            <person name="Campbell R.K."/>
            <person name="Chapman J."/>
            <person name="Degnan B."/>
            <person name="De Tomaso A."/>
            <person name="Davidson B."/>
            <person name="Di Gregorio A."/>
            <person name="Gelpke M."/>
            <person name="Goodstein D.M."/>
            <person name="Harafuji N."/>
            <person name="Hastings K.E."/>
            <person name="Ho I."/>
            <person name="Hotta K."/>
            <person name="Huang W."/>
            <person name="Kawashima T."/>
            <person name="Lemaire P."/>
            <person name="Martinez D."/>
            <person name="Meinertzhagen I.A."/>
            <person name="Necula S."/>
            <person name="Nonaka M."/>
            <person name="Putnam N."/>
            <person name="Rash S."/>
            <person name="Saiga H."/>
            <person name="Satake M."/>
            <person name="Terry A."/>
            <person name="Yamada L."/>
            <person name="Wang H.G."/>
            <person name="Awazu S."/>
            <person name="Azumi K."/>
            <person name="Boore J."/>
            <person name="Branno M."/>
            <person name="Chin-Bow S."/>
            <person name="DeSantis R."/>
            <person name="Doyle S."/>
            <person name="Francino P."/>
            <person name="Keys D.N."/>
            <person name="Haga S."/>
            <person name="Hayashi H."/>
            <person name="Hino K."/>
            <person name="Imai K.S."/>
            <person name="Inaba K."/>
            <person name="Kano S."/>
            <person name="Kobayashi K."/>
            <person name="Kobayashi M."/>
            <person name="Lee B.I."/>
            <person name="Makabe K.W."/>
            <person name="Manohar C."/>
            <person name="Matassi G."/>
            <person name="Medina M."/>
            <person name="Mochizuki Y."/>
            <person name="Mount S."/>
            <person name="Morishita T."/>
            <person name="Miura S."/>
            <person name="Nakayama A."/>
            <person name="Nishizaka S."/>
            <person name="Nomoto H."/>
            <person name="Ohta F."/>
            <person name="Oishi K."/>
            <person name="Rigoutsos I."/>
            <person name="Sano M."/>
            <person name="Sasaki A."/>
            <person name="Sasakura Y."/>
            <person name="Shoguchi E."/>
            <person name="Shin-i T."/>
            <person name="Spagnuolo A."/>
            <person name="Stainier D."/>
            <person name="Suzuki M.M."/>
            <person name="Tassy O."/>
            <person name="Takatori N."/>
            <person name="Tokuoka M."/>
            <person name="Yagi K."/>
            <person name="Yoshizaki F."/>
            <person name="Wada S."/>
            <person name="Zhang C."/>
            <person name="Hyatt P.D."/>
            <person name="Larimer F."/>
            <person name="Detter C."/>
            <person name="Doggett N."/>
            <person name="Glavina T."/>
            <person name="Hawkins T."/>
            <person name="Richardson P."/>
            <person name="Lucas S."/>
            <person name="Kohara Y."/>
            <person name="Levine M."/>
            <person name="Satoh N."/>
            <person name="Rokhsar D.S."/>
        </authorList>
    </citation>
    <scope>NUCLEOTIDE SEQUENCE [LARGE SCALE GENOMIC DNA]</scope>
</reference>
<dbReference type="InterPro" id="IPR036322">
    <property type="entry name" value="WD40_repeat_dom_sf"/>
</dbReference>
<keyword evidence="6" id="KW-1185">Reference proteome</keyword>
<sequence>MDKRLLLHTTVYSTAFSLCGTYVAAATNFGHIAVFNVQEAVASHGAESTPCFTFLAHSGPIHSLVTAGKYLFSAGDGPITAWKWADVINRKPTKAFTLKDPQLLENESYNCVRYSNKDNCIFAGGDDGITYKWDINTMKCKGRFSGHKDYIHDLAINSNNLVSASEDGTVKTWDIRSASCTSTITPHKNKQLARPETGHFMSCVAVDENGEWLACGGGPHASLWHLRSKSMAGILQVKILRYKIMFYSDEIISVGNQPAVYRWSVNGEKKAEIPCSINRIFSISFQHGPGHSSEQLPMVTAGNSYKLSMFTNLGYEGKRLSF</sequence>